<feature type="compositionally biased region" description="Basic and acidic residues" evidence="17">
    <location>
        <begin position="144"/>
        <end position="155"/>
    </location>
</feature>
<evidence type="ECO:0000256" key="14">
    <source>
        <dbReference type="ARBA" id="ARBA00076235"/>
    </source>
</evidence>
<sequence>MATTEAVSISNGVKSMTVNEDSNTAPPSNEQTADEWMAKWGFPLHEVYKISLKFFKEKEGKALQLTYKTKLHLVALTKQAAFGKFRPDVSPDVGFLDVVGNDRRQAWQALGEMTSEAAMADFVKRVAESCTLFEPYVEAHKAEREEAEKKRKEEAAQQLQEAEESQKAEVAKQLQEAEKQKQQEQELQIRAALNQQTQVQFRQYAEQQYPNNTVLQDELIKQLQDQHFQQYMQQVYQQQLLQQQQQQQQLQQQEINHASVPTTNGESLPAESVNNNSSPVIDGVTPVPTGGEDEEEYPLAAASMWTRKDIKDFKESLVKDKESVIKIGSGETVTVRVPTHEDGTCLFWEFATDYYDIGFGVYFEWTQSATNTISVHVSESSDEEDEDEENKTEGEGKAGDVEKGSSASKKDENRPPTDEIIPVYRRDCHEEVYCGSHTYPGQGVYLLKFDNSYSLWRSKTLYYRVYYSR</sequence>
<keyword evidence="11" id="KW-0472">Membrane</keyword>
<evidence type="ECO:0000256" key="10">
    <source>
        <dbReference type="ARBA" id="ARBA00023128"/>
    </source>
</evidence>
<evidence type="ECO:0000259" key="19">
    <source>
        <dbReference type="PROSITE" id="PS51228"/>
    </source>
</evidence>
<evidence type="ECO:0000256" key="11">
    <source>
        <dbReference type="ARBA" id="ARBA00023136"/>
    </source>
</evidence>
<feature type="compositionally biased region" description="Polar residues" evidence="17">
    <location>
        <begin position="260"/>
        <end position="279"/>
    </location>
</feature>
<keyword evidence="3" id="KW-0444">Lipid biosynthesis</keyword>
<evidence type="ECO:0000256" key="16">
    <source>
        <dbReference type="ARBA" id="ARBA00080905"/>
    </source>
</evidence>
<keyword evidence="9" id="KW-0443">Lipid metabolism</keyword>
<reference evidence="20 21" key="1">
    <citation type="submission" date="2019-01" db="EMBL/GenBank/DDBJ databases">
        <title>A draft genome assembly of the solar-powered sea slug Elysia chlorotica.</title>
        <authorList>
            <person name="Cai H."/>
            <person name="Li Q."/>
            <person name="Fang X."/>
            <person name="Li J."/>
            <person name="Curtis N.E."/>
            <person name="Altenburger A."/>
            <person name="Shibata T."/>
            <person name="Feng M."/>
            <person name="Maeda T."/>
            <person name="Schwartz J.A."/>
            <person name="Shigenobu S."/>
            <person name="Lundholm N."/>
            <person name="Nishiyama T."/>
            <person name="Yang H."/>
            <person name="Hasebe M."/>
            <person name="Li S."/>
            <person name="Pierce S.K."/>
            <person name="Wang J."/>
        </authorList>
    </citation>
    <scope>NUCLEOTIDE SEQUENCE [LARGE SCALE GENOMIC DNA]</scope>
    <source>
        <strain evidence="20">EC2010</strain>
        <tissue evidence="20">Whole organism of an adult</tissue>
    </source>
</reference>
<evidence type="ECO:0000256" key="9">
    <source>
        <dbReference type="ARBA" id="ARBA00023098"/>
    </source>
</evidence>
<dbReference type="EMBL" id="RQTK01000162">
    <property type="protein sequence ID" value="RUS85679.1"/>
    <property type="molecule type" value="Genomic_DNA"/>
</dbReference>
<evidence type="ECO:0000256" key="7">
    <source>
        <dbReference type="ARBA" id="ARBA00023034"/>
    </source>
</evidence>
<dbReference type="InterPro" id="IPR035984">
    <property type="entry name" value="Acyl-CoA-binding_sf"/>
</dbReference>
<dbReference type="GO" id="GO:0000062">
    <property type="term" value="F:fatty-acyl-CoA binding"/>
    <property type="evidence" value="ECO:0007669"/>
    <property type="project" value="InterPro"/>
</dbReference>
<dbReference type="InterPro" id="IPR000582">
    <property type="entry name" value="Acyl-CoA-binding_protein"/>
</dbReference>
<dbReference type="PROSITE" id="PS50866">
    <property type="entry name" value="GOLD"/>
    <property type="match status" value="1"/>
</dbReference>
<keyword evidence="6" id="KW-0007">Acetylation</keyword>
<evidence type="ECO:0000256" key="17">
    <source>
        <dbReference type="SAM" id="MobiDB-lite"/>
    </source>
</evidence>
<dbReference type="FunFam" id="1.20.80.10:FF:000017">
    <property type="entry name" value="Golgi resident protein GCP60"/>
    <property type="match status" value="1"/>
</dbReference>
<dbReference type="PANTHER" id="PTHR22973:SF12">
    <property type="entry name" value="LD35087P"/>
    <property type="match status" value="1"/>
</dbReference>
<evidence type="ECO:0000256" key="8">
    <source>
        <dbReference type="ARBA" id="ARBA00023054"/>
    </source>
</evidence>
<accession>A0A433TVW0</accession>
<keyword evidence="4" id="KW-0597">Phosphoprotein</keyword>
<feature type="region of interest" description="Disordered" evidence="17">
    <location>
        <begin position="374"/>
        <end position="421"/>
    </location>
</feature>
<evidence type="ECO:0000313" key="21">
    <source>
        <dbReference type="Proteomes" id="UP000271974"/>
    </source>
</evidence>
<feature type="domain" description="ACB" evidence="19">
    <location>
        <begin position="44"/>
        <end position="135"/>
    </location>
</feature>
<dbReference type="PROSITE" id="PS51228">
    <property type="entry name" value="ACB_2"/>
    <property type="match status" value="1"/>
</dbReference>
<dbReference type="Pfam" id="PF13897">
    <property type="entry name" value="GOLD_2"/>
    <property type="match status" value="1"/>
</dbReference>
<keyword evidence="7" id="KW-0333">Golgi apparatus</keyword>
<dbReference type="InterPro" id="IPR009038">
    <property type="entry name" value="GOLD_dom"/>
</dbReference>
<dbReference type="Pfam" id="PF00887">
    <property type="entry name" value="ACBP"/>
    <property type="match status" value="1"/>
</dbReference>
<dbReference type="STRING" id="188477.A0A433TVW0"/>
<keyword evidence="10" id="KW-0496">Mitochondrion</keyword>
<evidence type="ECO:0000259" key="18">
    <source>
        <dbReference type="PROSITE" id="PS50866"/>
    </source>
</evidence>
<dbReference type="OrthoDB" id="5839451at2759"/>
<proteinExistence type="predicted"/>
<evidence type="ECO:0000256" key="5">
    <source>
        <dbReference type="ARBA" id="ARBA00022955"/>
    </source>
</evidence>
<dbReference type="Proteomes" id="UP000271974">
    <property type="component" value="Unassembled WGS sequence"/>
</dbReference>
<dbReference type="Gene3D" id="1.20.80.10">
    <property type="match status" value="1"/>
</dbReference>
<dbReference type="InterPro" id="IPR014352">
    <property type="entry name" value="FERM/acyl-CoA-bd_prot_sf"/>
</dbReference>
<dbReference type="GO" id="GO:0005739">
    <property type="term" value="C:mitochondrion"/>
    <property type="evidence" value="ECO:0007669"/>
    <property type="project" value="UniProtKB-SubCell"/>
</dbReference>
<name>A0A433TVW0_ELYCH</name>
<dbReference type="InterPro" id="IPR036598">
    <property type="entry name" value="GOLD_dom_sf"/>
</dbReference>
<keyword evidence="5" id="KW-0752">Steroid biosynthesis</keyword>
<dbReference type="PANTHER" id="PTHR22973">
    <property type="entry name" value="LD35087P"/>
    <property type="match status" value="1"/>
</dbReference>
<evidence type="ECO:0000256" key="6">
    <source>
        <dbReference type="ARBA" id="ARBA00022990"/>
    </source>
</evidence>
<dbReference type="AlphaFoldDB" id="A0A433TVW0"/>
<feature type="domain" description="GOLD" evidence="18">
    <location>
        <begin position="314"/>
        <end position="467"/>
    </location>
</feature>
<feature type="compositionally biased region" description="Basic and acidic residues" evidence="17">
    <location>
        <begin position="164"/>
        <end position="175"/>
    </location>
</feature>
<protein>
    <recommendedName>
        <fullName evidence="13">Golgi resident protein GCP60</fullName>
    </recommendedName>
    <alternativeName>
        <fullName evidence="15">Acyl-CoA-binding domain-containing protein 3</fullName>
    </alternativeName>
    <alternativeName>
        <fullName evidence="16">Golgi complex-associated protein 1</fullName>
    </alternativeName>
    <alternativeName>
        <fullName evidence="14">Golgi phosphoprotein 1</fullName>
    </alternativeName>
</protein>
<dbReference type="GO" id="GO:0006694">
    <property type="term" value="P:steroid biosynthetic process"/>
    <property type="evidence" value="ECO:0007669"/>
    <property type="project" value="UniProtKB-KW"/>
</dbReference>
<organism evidence="20 21">
    <name type="scientific">Elysia chlorotica</name>
    <name type="common">Eastern emerald elysia</name>
    <name type="synonym">Sea slug</name>
    <dbReference type="NCBI Taxonomy" id="188477"/>
    <lineage>
        <taxon>Eukaryota</taxon>
        <taxon>Metazoa</taxon>
        <taxon>Spiralia</taxon>
        <taxon>Lophotrochozoa</taxon>
        <taxon>Mollusca</taxon>
        <taxon>Gastropoda</taxon>
        <taxon>Heterobranchia</taxon>
        <taxon>Euthyneura</taxon>
        <taxon>Panpulmonata</taxon>
        <taxon>Sacoglossa</taxon>
        <taxon>Placobranchoidea</taxon>
        <taxon>Plakobranchidae</taxon>
        <taxon>Elysia</taxon>
    </lineage>
</organism>
<comment type="caution">
    <text evidence="20">The sequence shown here is derived from an EMBL/GenBank/DDBJ whole genome shotgun (WGS) entry which is preliminary data.</text>
</comment>
<evidence type="ECO:0000256" key="4">
    <source>
        <dbReference type="ARBA" id="ARBA00022553"/>
    </source>
</evidence>
<evidence type="ECO:0000256" key="13">
    <source>
        <dbReference type="ARBA" id="ARBA00067322"/>
    </source>
</evidence>
<keyword evidence="8" id="KW-0175">Coiled coil</keyword>
<dbReference type="Gene3D" id="2.60.120.680">
    <property type="entry name" value="GOLD domain"/>
    <property type="match status" value="1"/>
</dbReference>
<comment type="function">
    <text evidence="12">Involved in the maintenance of Golgi structure by interacting with giantin, affecting protein transport between the endoplasmic reticulum and Golgi. Involved in hormone-induced steroid biosynthesis in testicular Leydig cells. Recruits PI4KB to the Golgi apparatus membrane; enhances the enzyme activity of PI4KB activity via its membrane recruitment thereby increasing the local concentration of the substrate in the vicinity of the kinase.</text>
</comment>
<comment type="subcellular location">
    <subcellularLocation>
        <location evidence="2">Golgi apparatus membrane</location>
        <topology evidence="2">Peripheral membrane protein</topology>
        <orientation evidence="2">Cytoplasmic side</orientation>
    </subcellularLocation>
    <subcellularLocation>
        <location evidence="1">Mitochondrion</location>
    </subcellularLocation>
</comment>
<dbReference type="GO" id="GO:0000139">
    <property type="term" value="C:Golgi membrane"/>
    <property type="evidence" value="ECO:0007669"/>
    <property type="project" value="UniProtKB-SubCell"/>
</dbReference>
<dbReference type="FunFam" id="2.60.120.680:FF:000002">
    <property type="entry name" value="Putative Golgi resident protein GCP60"/>
    <property type="match status" value="1"/>
</dbReference>
<feature type="compositionally biased region" description="Acidic residues" evidence="17">
    <location>
        <begin position="380"/>
        <end position="390"/>
    </location>
</feature>
<evidence type="ECO:0000256" key="2">
    <source>
        <dbReference type="ARBA" id="ARBA00004255"/>
    </source>
</evidence>
<feature type="region of interest" description="Disordered" evidence="17">
    <location>
        <begin position="144"/>
        <end position="175"/>
    </location>
</feature>
<dbReference type="SUPFAM" id="SSF47027">
    <property type="entry name" value="Acyl-CoA binding protein"/>
    <property type="match status" value="1"/>
</dbReference>
<dbReference type="InterPro" id="IPR052269">
    <property type="entry name" value="Golgi-PI4KB_interaction"/>
</dbReference>
<feature type="region of interest" description="Disordered" evidence="17">
    <location>
        <begin position="1"/>
        <end position="31"/>
    </location>
</feature>
<evidence type="ECO:0000256" key="12">
    <source>
        <dbReference type="ARBA" id="ARBA00057952"/>
    </source>
</evidence>
<evidence type="ECO:0000313" key="20">
    <source>
        <dbReference type="EMBL" id="RUS85679.1"/>
    </source>
</evidence>
<evidence type="ECO:0000256" key="15">
    <source>
        <dbReference type="ARBA" id="ARBA00078007"/>
    </source>
</evidence>
<gene>
    <name evidence="20" type="ORF">EGW08_006555</name>
</gene>
<evidence type="ECO:0000256" key="3">
    <source>
        <dbReference type="ARBA" id="ARBA00022516"/>
    </source>
</evidence>
<evidence type="ECO:0000256" key="1">
    <source>
        <dbReference type="ARBA" id="ARBA00004173"/>
    </source>
</evidence>
<feature type="region of interest" description="Disordered" evidence="17">
    <location>
        <begin position="260"/>
        <end position="281"/>
    </location>
</feature>
<feature type="compositionally biased region" description="Basic and acidic residues" evidence="17">
    <location>
        <begin position="391"/>
        <end position="417"/>
    </location>
</feature>
<keyword evidence="21" id="KW-1185">Reference proteome</keyword>
<dbReference type="SUPFAM" id="SSF101576">
    <property type="entry name" value="Supernatant protein factor (SPF), C-terminal domain"/>
    <property type="match status" value="1"/>
</dbReference>